<dbReference type="EMBL" id="JFKA01000002">
    <property type="protein sequence ID" value="OSQ39722.1"/>
    <property type="molecule type" value="Genomic_DNA"/>
</dbReference>
<dbReference type="InterPro" id="IPR011991">
    <property type="entry name" value="ArsR-like_HTH"/>
</dbReference>
<dbReference type="CDD" id="cd00090">
    <property type="entry name" value="HTH_ARSR"/>
    <property type="match status" value="1"/>
</dbReference>
<reference evidence="4 5" key="1">
    <citation type="submission" date="2014-03" db="EMBL/GenBank/DDBJ databases">
        <title>The draft genome sequence of Thalassospira mesophila JCM 18969.</title>
        <authorList>
            <person name="Lai Q."/>
            <person name="Shao Z."/>
        </authorList>
    </citation>
    <scope>NUCLEOTIDE SEQUENCE [LARGE SCALE GENOMIC DNA]</scope>
    <source>
        <strain evidence="4 5">JCM 18969</strain>
    </source>
</reference>
<dbReference type="InterPro" id="IPR036390">
    <property type="entry name" value="WH_DNA-bd_sf"/>
</dbReference>
<dbReference type="InterPro" id="IPR000835">
    <property type="entry name" value="HTH_MarR-typ"/>
</dbReference>
<dbReference type="PROSITE" id="PS51186">
    <property type="entry name" value="GNAT"/>
    <property type="match status" value="1"/>
</dbReference>
<dbReference type="InterPro" id="IPR000182">
    <property type="entry name" value="GNAT_dom"/>
</dbReference>
<dbReference type="Pfam" id="PF12802">
    <property type="entry name" value="MarR_2"/>
    <property type="match status" value="1"/>
</dbReference>
<keyword evidence="1" id="KW-0808">Transferase</keyword>
<dbReference type="SUPFAM" id="SSF55729">
    <property type="entry name" value="Acyl-CoA N-acyltransferases (Nat)"/>
    <property type="match status" value="1"/>
</dbReference>
<evidence type="ECO:0000256" key="1">
    <source>
        <dbReference type="ARBA" id="ARBA00022679"/>
    </source>
</evidence>
<gene>
    <name evidence="4" type="ORF">TMES_07095</name>
</gene>
<dbReference type="GO" id="GO:0003700">
    <property type="term" value="F:DNA-binding transcription factor activity"/>
    <property type="evidence" value="ECO:0007669"/>
    <property type="project" value="InterPro"/>
</dbReference>
<keyword evidence="5" id="KW-1185">Reference proteome</keyword>
<dbReference type="AlphaFoldDB" id="A0A1Y2L4H5"/>
<accession>A0A1Y2L4H5</accession>
<proteinExistence type="predicted"/>
<dbReference type="Pfam" id="PF00583">
    <property type="entry name" value="Acetyltransf_1"/>
    <property type="match status" value="1"/>
</dbReference>
<dbReference type="InterPro" id="IPR050769">
    <property type="entry name" value="NAT_camello-type"/>
</dbReference>
<dbReference type="SUPFAM" id="SSF46785">
    <property type="entry name" value="Winged helix' DNA-binding domain"/>
    <property type="match status" value="1"/>
</dbReference>
<dbReference type="PANTHER" id="PTHR13947">
    <property type="entry name" value="GNAT FAMILY N-ACETYLTRANSFERASE"/>
    <property type="match status" value="1"/>
</dbReference>
<evidence type="ECO:0000313" key="5">
    <source>
        <dbReference type="Proteomes" id="UP000193391"/>
    </source>
</evidence>
<dbReference type="GO" id="GO:0008080">
    <property type="term" value="F:N-acetyltransferase activity"/>
    <property type="evidence" value="ECO:0007669"/>
    <property type="project" value="InterPro"/>
</dbReference>
<evidence type="ECO:0000313" key="4">
    <source>
        <dbReference type="EMBL" id="OSQ39722.1"/>
    </source>
</evidence>
<dbReference type="InterPro" id="IPR016181">
    <property type="entry name" value="Acyl_CoA_acyltransferase"/>
</dbReference>
<dbReference type="SMART" id="SM00347">
    <property type="entry name" value="HTH_MARR"/>
    <property type="match status" value="1"/>
</dbReference>
<comment type="caution">
    <text evidence="4">The sequence shown here is derived from an EMBL/GenBank/DDBJ whole genome shotgun (WGS) entry which is preliminary data.</text>
</comment>
<dbReference type="PANTHER" id="PTHR13947:SF37">
    <property type="entry name" value="LD18367P"/>
    <property type="match status" value="1"/>
</dbReference>
<protein>
    <submittedName>
        <fullName evidence="4">MarR family transcriptional regulator</fullName>
    </submittedName>
</protein>
<dbReference type="Gene3D" id="1.10.10.10">
    <property type="entry name" value="Winged helix-like DNA-binding domain superfamily/Winged helix DNA-binding domain"/>
    <property type="match status" value="1"/>
</dbReference>
<evidence type="ECO:0000259" key="3">
    <source>
        <dbReference type="PROSITE" id="PS51186"/>
    </source>
</evidence>
<dbReference type="Gene3D" id="3.40.630.30">
    <property type="match status" value="1"/>
</dbReference>
<organism evidence="4 5">
    <name type="scientific">Thalassospira mesophila</name>
    <dbReference type="NCBI Taxonomy" id="1293891"/>
    <lineage>
        <taxon>Bacteria</taxon>
        <taxon>Pseudomonadati</taxon>
        <taxon>Pseudomonadota</taxon>
        <taxon>Alphaproteobacteria</taxon>
        <taxon>Rhodospirillales</taxon>
        <taxon>Thalassospiraceae</taxon>
        <taxon>Thalassospira</taxon>
    </lineage>
</organism>
<evidence type="ECO:0000259" key="2">
    <source>
        <dbReference type="PROSITE" id="PS50995"/>
    </source>
</evidence>
<name>A0A1Y2L4H5_9PROT</name>
<dbReference type="InterPro" id="IPR036388">
    <property type="entry name" value="WH-like_DNA-bd_sf"/>
</dbReference>
<feature type="domain" description="HTH marR-type" evidence="2">
    <location>
        <begin position="1"/>
        <end position="137"/>
    </location>
</feature>
<dbReference type="STRING" id="1293891.TMES_07095"/>
<dbReference type="PROSITE" id="PS50995">
    <property type="entry name" value="HTH_MARR_2"/>
    <property type="match status" value="1"/>
</dbReference>
<sequence>MDEMTVNPIREASRRLVRELGFMKPTLAGTDMPPSSVHTLVEIGRRGILTASELCEVLGLEKSSVSRLVQKLVRAGELVEGASAHDGRAKPLCLTPKGRETLARIDAFASAQVRAALQCLPPHSHATVHQGMGAYADALAASRTKTPVLANPAPKIMPGYQPGIIGRVVEMHAHYYANISGFGAFFESKVASGMAEFAGRLDHRVNQIWAATDGGGHVVGSIAIDGEDLGDNSAHLRWFIVGDGQRGSGVGRALLRQALSFCDACGFAKTRLWTFKGLDAARKLYEANGFILENEQTGQQWGTEVTEQTFVRDYQAG</sequence>
<dbReference type="Proteomes" id="UP000193391">
    <property type="component" value="Unassembled WGS sequence"/>
</dbReference>
<feature type="domain" description="N-acetyltransferase" evidence="3">
    <location>
        <begin position="164"/>
        <end position="312"/>
    </location>
</feature>
<dbReference type="CDD" id="cd04301">
    <property type="entry name" value="NAT_SF"/>
    <property type="match status" value="1"/>
</dbReference>